<dbReference type="EMBL" id="SHOA02000016">
    <property type="protein sequence ID" value="TDH68972.1"/>
    <property type="molecule type" value="Genomic_DNA"/>
</dbReference>
<comment type="caution">
    <text evidence="1">The sequence shown here is derived from an EMBL/GenBank/DDBJ whole genome shotgun (WGS) entry which is preliminary data.</text>
</comment>
<dbReference type="RefSeq" id="XP_067818471.1">
    <property type="nucleotide sequence ID" value="XM_067963750.1"/>
</dbReference>
<dbReference type="GeneID" id="94349421"/>
<name>A0A976IEJ2_BRELC</name>
<dbReference type="Proteomes" id="UP000294530">
    <property type="component" value="Unassembled WGS sequence"/>
</dbReference>
<dbReference type="AlphaFoldDB" id="A0A976IEJ2"/>
<protein>
    <submittedName>
        <fullName evidence="1">Uncharacterized protein</fullName>
    </submittedName>
</protein>
<dbReference type="OrthoDB" id="430051at2759"/>
<gene>
    <name evidence="1" type="ORF">CCR75_005673</name>
</gene>
<keyword evidence="2" id="KW-1185">Reference proteome</keyword>
<proteinExistence type="predicted"/>
<sequence>MDGFLQPSSSANDDGEMVNDAVTMEISDFADSKQADALFSEKLCPSVGEIAVDGEVDGHGKSFSVTKLDDIERRHYLNRLLSIEEDMQEARCEVQHRIDTMKRIVDLMDPMEQLSEYLALRQKARKEDDVDIVEDLVLCAKRMTNKEDSEVAMVGAFFFLRDRQQTRTRGMTAMLPVLAPMMVIFNKSVGCNNALAGEG</sequence>
<evidence type="ECO:0000313" key="1">
    <source>
        <dbReference type="EMBL" id="TDH68972.1"/>
    </source>
</evidence>
<reference evidence="1 2" key="1">
    <citation type="journal article" date="2021" name="Genome Biol.">
        <title>AFLAP: assembly-free linkage analysis pipeline using k-mers from genome sequencing data.</title>
        <authorList>
            <person name="Fletcher K."/>
            <person name="Zhang L."/>
            <person name="Gil J."/>
            <person name="Han R."/>
            <person name="Cavanaugh K."/>
            <person name="Michelmore R."/>
        </authorList>
    </citation>
    <scope>NUCLEOTIDE SEQUENCE [LARGE SCALE GENOMIC DNA]</scope>
    <source>
        <strain evidence="1 2">SF5</strain>
    </source>
</reference>
<accession>A0A976IEJ2</accession>
<evidence type="ECO:0000313" key="2">
    <source>
        <dbReference type="Proteomes" id="UP000294530"/>
    </source>
</evidence>
<organism evidence="1 2">
    <name type="scientific">Bremia lactucae</name>
    <name type="common">Lettuce downy mildew</name>
    <dbReference type="NCBI Taxonomy" id="4779"/>
    <lineage>
        <taxon>Eukaryota</taxon>
        <taxon>Sar</taxon>
        <taxon>Stramenopiles</taxon>
        <taxon>Oomycota</taxon>
        <taxon>Peronosporomycetes</taxon>
        <taxon>Peronosporales</taxon>
        <taxon>Peronosporaceae</taxon>
        <taxon>Bremia</taxon>
    </lineage>
</organism>
<dbReference type="KEGG" id="blac:94349421"/>